<comment type="caution">
    <text evidence="4">The sequence shown here is derived from an EMBL/GenBank/DDBJ whole genome shotgun (WGS) entry which is preliminary data.</text>
</comment>
<dbReference type="Proteomes" id="UP000010931">
    <property type="component" value="Unassembled WGS sequence"/>
</dbReference>
<dbReference type="STRING" id="85558.T45_04236"/>
<gene>
    <name evidence="4" type="ORF">STRTUCAR8_04270</name>
</gene>
<feature type="transmembrane region" description="Helical" evidence="2">
    <location>
        <begin position="231"/>
        <end position="252"/>
    </location>
</feature>
<keyword evidence="5" id="KW-1185">Reference proteome</keyword>
<organism evidence="4 5">
    <name type="scientific">Streptomyces turgidiscabies (strain Car8)</name>
    <dbReference type="NCBI Taxonomy" id="698760"/>
    <lineage>
        <taxon>Bacteria</taxon>
        <taxon>Bacillati</taxon>
        <taxon>Actinomycetota</taxon>
        <taxon>Actinomycetes</taxon>
        <taxon>Kitasatosporales</taxon>
        <taxon>Streptomycetaceae</taxon>
        <taxon>Streptomyces</taxon>
    </lineage>
</organism>
<keyword evidence="2" id="KW-0472">Membrane</keyword>
<reference evidence="4 5" key="1">
    <citation type="journal article" date="2011" name="Plasmid">
        <title>Streptomyces turgidiscabies Car8 contains a modular pathogenicity island that shares virulence genes with other actinobacterial plant pathogens.</title>
        <authorList>
            <person name="Huguet-Tapia J.C."/>
            <person name="Badger J.H."/>
            <person name="Loria R."/>
            <person name="Pettis G.S."/>
        </authorList>
    </citation>
    <scope>NUCLEOTIDE SEQUENCE [LARGE SCALE GENOMIC DNA]</scope>
    <source>
        <strain evidence="4 5">Car8</strain>
    </source>
</reference>
<dbReference type="AlphaFoldDB" id="L7FJ08"/>
<evidence type="ECO:0000313" key="5">
    <source>
        <dbReference type="Proteomes" id="UP000010931"/>
    </source>
</evidence>
<keyword evidence="2" id="KW-0812">Transmembrane</keyword>
<evidence type="ECO:0000313" key="4">
    <source>
        <dbReference type="EMBL" id="ELP70675.1"/>
    </source>
</evidence>
<feature type="signal peptide" evidence="3">
    <location>
        <begin position="1"/>
        <end position="24"/>
    </location>
</feature>
<name>L7FJ08_STRT8</name>
<protein>
    <submittedName>
        <fullName evidence="4">Uncharacterized protein</fullName>
    </submittedName>
</protein>
<accession>L7FJ08</accession>
<keyword evidence="2" id="KW-1133">Transmembrane helix</keyword>
<dbReference type="PATRIC" id="fig|698760.3.peg.669"/>
<sequence length="260" mass="26856">MTVTLTAAAALLAAPGALTAPAYAAGCGTAPGARTFPLTTRIHGGPATYEAGGEHQTWRLDLTNNTALTCTDIHPVLVLVDERRALTTAQPSLEFYDGHRARPYPVRFEATDADETIGVFEGDGFPGFTVGPGRTVSVKVRLAIGAGAVANEVVANAAVVQRHDKDNDGDWVGESNDYRFHVVPDTDTDIDTDPASAAPVPPTPGSVPGVREPGLPTGAGELAGTGRRDTALRLSGIALTLLLSGAGVMLLARVRGVGRT</sequence>
<proteinExistence type="predicted"/>
<evidence type="ECO:0000256" key="3">
    <source>
        <dbReference type="SAM" id="SignalP"/>
    </source>
</evidence>
<feature type="region of interest" description="Disordered" evidence="1">
    <location>
        <begin position="189"/>
        <end position="224"/>
    </location>
</feature>
<dbReference type="EMBL" id="AEJB01000045">
    <property type="protein sequence ID" value="ELP70675.1"/>
    <property type="molecule type" value="Genomic_DNA"/>
</dbReference>
<keyword evidence="3" id="KW-0732">Signal</keyword>
<evidence type="ECO:0000256" key="2">
    <source>
        <dbReference type="SAM" id="Phobius"/>
    </source>
</evidence>
<evidence type="ECO:0000256" key="1">
    <source>
        <dbReference type="SAM" id="MobiDB-lite"/>
    </source>
</evidence>
<feature type="chain" id="PRO_5003973410" evidence="3">
    <location>
        <begin position="25"/>
        <end position="260"/>
    </location>
</feature>